<reference evidence="1" key="2">
    <citation type="journal article" date="2015" name="Fish Shellfish Immunol.">
        <title>Early steps in the European eel (Anguilla anguilla)-Vibrio vulnificus interaction in the gills: Role of the RtxA13 toxin.</title>
        <authorList>
            <person name="Callol A."/>
            <person name="Pajuelo D."/>
            <person name="Ebbesson L."/>
            <person name="Teles M."/>
            <person name="MacKenzie S."/>
            <person name="Amaro C."/>
        </authorList>
    </citation>
    <scope>NUCLEOTIDE SEQUENCE</scope>
</reference>
<dbReference type="EMBL" id="GBXM01057610">
    <property type="protein sequence ID" value="JAH50967.1"/>
    <property type="molecule type" value="Transcribed_RNA"/>
</dbReference>
<organism evidence="1">
    <name type="scientific">Anguilla anguilla</name>
    <name type="common">European freshwater eel</name>
    <name type="synonym">Muraena anguilla</name>
    <dbReference type="NCBI Taxonomy" id="7936"/>
    <lineage>
        <taxon>Eukaryota</taxon>
        <taxon>Metazoa</taxon>
        <taxon>Chordata</taxon>
        <taxon>Craniata</taxon>
        <taxon>Vertebrata</taxon>
        <taxon>Euteleostomi</taxon>
        <taxon>Actinopterygii</taxon>
        <taxon>Neopterygii</taxon>
        <taxon>Teleostei</taxon>
        <taxon>Anguilliformes</taxon>
        <taxon>Anguillidae</taxon>
        <taxon>Anguilla</taxon>
    </lineage>
</organism>
<sequence>MSFCCVVKSLFCNMTLRNKMRTV</sequence>
<evidence type="ECO:0000313" key="1">
    <source>
        <dbReference type="EMBL" id="JAH50967.1"/>
    </source>
</evidence>
<protein>
    <submittedName>
        <fullName evidence="1">Uncharacterized protein</fullName>
    </submittedName>
</protein>
<proteinExistence type="predicted"/>
<reference evidence="1" key="1">
    <citation type="submission" date="2014-11" db="EMBL/GenBank/DDBJ databases">
        <authorList>
            <person name="Amaro Gonzalez C."/>
        </authorList>
    </citation>
    <scope>NUCLEOTIDE SEQUENCE</scope>
</reference>
<accession>A0A0E9TC04</accession>
<dbReference type="AlphaFoldDB" id="A0A0E9TC04"/>
<name>A0A0E9TC04_ANGAN</name>